<organism evidence="2 3">
    <name type="scientific">Cellulophaga fucicola</name>
    <dbReference type="NCBI Taxonomy" id="76595"/>
    <lineage>
        <taxon>Bacteria</taxon>
        <taxon>Pseudomonadati</taxon>
        <taxon>Bacteroidota</taxon>
        <taxon>Flavobacteriia</taxon>
        <taxon>Flavobacteriales</taxon>
        <taxon>Flavobacteriaceae</taxon>
        <taxon>Cellulophaga</taxon>
    </lineage>
</organism>
<name>A0A1K1PP18_9FLAO</name>
<dbReference type="STRING" id="76595.SAMN05660313_02067"/>
<dbReference type="OrthoDB" id="1348500at2"/>
<dbReference type="Proteomes" id="UP000183257">
    <property type="component" value="Unassembled WGS sequence"/>
</dbReference>
<feature type="chain" id="PRO_5013358045" description="DUF3299 domain-containing protein" evidence="1">
    <location>
        <begin position="23"/>
        <end position="148"/>
    </location>
</feature>
<gene>
    <name evidence="2" type="ORF">SAMN05660313_02067</name>
</gene>
<evidence type="ECO:0000256" key="1">
    <source>
        <dbReference type="SAM" id="SignalP"/>
    </source>
</evidence>
<dbReference type="AlphaFoldDB" id="A0A1K1PP18"/>
<dbReference type="Gene3D" id="2.40.50.870">
    <property type="entry name" value="Protein of unknown function (DUF3299)"/>
    <property type="match status" value="1"/>
</dbReference>
<dbReference type="EMBL" id="FPIY01000002">
    <property type="protein sequence ID" value="SFW49265.1"/>
    <property type="molecule type" value="Genomic_DNA"/>
</dbReference>
<sequence length="148" mass="16606">MVKKLSLLLFFALFAQVTSAQALLDWEDMIQGVTYTTPEGGAELGEFLTPTYKKKMLDLEGQEISITGYFLVLEGQKDSFMLSNNPMASCFFCGNGGPETIIELYFDSRPSFSMDDLISVKGTLKLNRDNPDHTYYTIEHANGFTIKM</sequence>
<evidence type="ECO:0000313" key="3">
    <source>
        <dbReference type="Proteomes" id="UP000183257"/>
    </source>
</evidence>
<reference evidence="3" key="1">
    <citation type="submission" date="2016-11" db="EMBL/GenBank/DDBJ databases">
        <authorList>
            <person name="Varghese N."/>
            <person name="Submissions S."/>
        </authorList>
    </citation>
    <scope>NUCLEOTIDE SEQUENCE [LARGE SCALE GENOMIC DNA]</scope>
    <source>
        <strain evidence="3">DSM 24786</strain>
    </source>
</reference>
<protein>
    <recommendedName>
        <fullName evidence="4">DUF3299 domain-containing protein</fullName>
    </recommendedName>
</protein>
<evidence type="ECO:0000313" key="2">
    <source>
        <dbReference type="EMBL" id="SFW49265.1"/>
    </source>
</evidence>
<accession>A0A1K1PP18</accession>
<dbReference type="RefSeq" id="WP_072303805.1">
    <property type="nucleotide sequence ID" value="NZ_FPIY01000002.1"/>
</dbReference>
<feature type="signal peptide" evidence="1">
    <location>
        <begin position="1"/>
        <end position="22"/>
    </location>
</feature>
<keyword evidence="1" id="KW-0732">Signal</keyword>
<evidence type="ECO:0008006" key="4">
    <source>
        <dbReference type="Google" id="ProtNLM"/>
    </source>
</evidence>
<proteinExistence type="predicted"/>
<keyword evidence="3" id="KW-1185">Reference proteome</keyword>